<evidence type="ECO:0000256" key="3">
    <source>
        <dbReference type="ARBA" id="ARBA00004065"/>
    </source>
</evidence>
<evidence type="ECO:0000313" key="13">
    <source>
        <dbReference type="EMBL" id="EOD00004.1"/>
    </source>
</evidence>
<dbReference type="InterPro" id="IPR002156">
    <property type="entry name" value="RNaseH_domain"/>
</dbReference>
<keyword evidence="11" id="KW-0460">Magnesium</keyword>
<evidence type="ECO:0000256" key="6">
    <source>
        <dbReference type="ARBA" id="ARBA00017721"/>
    </source>
</evidence>
<name>R1CTK6_9FIRM</name>
<dbReference type="EC" id="3.1.26.4" evidence="5"/>
<dbReference type="InterPro" id="IPR011320">
    <property type="entry name" value="RNase_H1_N"/>
</dbReference>
<dbReference type="EMBL" id="ARZA01000212">
    <property type="protein sequence ID" value="EOD00004.1"/>
    <property type="molecule type" value="Genomic_DNA"/>
</dbReference>
<dbReference type="Pfam" id="PF01693">
    <property type="entry name" value="Cauli_VI"/>
    <property type="match status" value="1"/>
</dbReference>
<feature type="domain" description="RNase H type-1" evidence="12">
    <location>
        <begin position="64"/>
        <end position="201"/>
    </location>
</feature>
<dbReference type="SUPFAM" id="SSF55658">
    <property type="entry name" value="L9 N-domain-like"/>
    <property type="match status" value="1"/>
</dbReference>
<dbReference type="Gene3D" id="3.40.970.10">
    <property type="entry name" value="Ribonuclease H1, N-terminal domain"/>
    <property type="match status" value="1"/>
</dbReference>
<dbReference type="PANTHER" id="PTHR10642">
    <property type="entry name" value="RIBONUCLEASE H1"/>
    <property type="match status" value="1"/>
</dbReference>
<dbReference type="CDD" id="cd09277">
    <property type="entry name" value="RNase_HI_bacteria_like"/>
    <property type="match status" value="1"/>
</dbReference>
<evidence type="ECO:0000256" key="4">
    <source>
        <dbReference type="ARBA" id="ARBA00005300"/>
    </source>
</evidence>
<dbReference type="InterPro" id="IPR037056">
    <property type="entry name" value="RNase_H1_N_sf"/>
</dbReference>
<dbReference type="eggNOG" id="COG0328">
    <property type="taxonomic scope" value="Bacteria"/>
</dbReference>
<comment type="similarity">
    <text evidence="4">Belongs to the RNase H family.</text>
</comment>
<dbReference type="Pfam" id="PF00075">
    <property type="entry name" value="RNase_H"/>
    <property type="match status" value="1"/>
</dbReference>
<gene>
    <name evidence="13" type="ORF">L21TH_1947</name>
</gene>
<dbReference type="GO" id="GO:0004523">
    <property type="term" value="F:RNA-DNA hybrid ribonuclease activity"/>
    <property type="evidence" value="ECO:0007669"/>
    <property type="project" value="UniProtKB-EC"/>
</dbReference>
<sequence length="296" mass="34437">MVKNKVYAVRKGRKTGIFKTWKECKDAVIGYSGAQYKSFDKVEDARLYLKNINHNLHKDISQLDNNEMIAYVDGSYDINTKFYSYGVIIFYKGEKQELYGRAQDKKLVNMRNVAGEITGAKVAINYAIKNKAKILYLYYDYEGIEKWATGSWKTNKEATKEYKKFYNSISGKLQVIFNKVKAHSGNIYNEEADRLAKKALLENLSVEHGKKYDSIHLVESKVYKTNLIPIFNIRTSEGKEFNTKKLVDKFKQEWRNENLKIKDIENLNIVLDCKELKAIFIVKTKQEAKIVEIEIN</sequence>
<dbReference type="InterPro" id="IPR036397">
    <property type="entry name" value="RNaseH_sf"/>
</dbReference>
<keyword evidence="10" id="KW-0378">Hydrolase</keyword>
<dbReference type="STRING" id="1304284.L21TH_1947"/>
<evidence type="ECO:0000259" key="12">
    <source>
        <dbReference type="PROSITE" id="PS50879"/>
    </source>
</evidence>
<protein>
    <recommendedName>
        <fullName evidence="6">Ribonuclease H</fullName>
        <ecNumber evidence="5">3.1.26.4</ecNumber>
    </recommendedName>
</protein>
<dbReference type="Proteomes" id="UP000013378">
    <property type="component" value="Unassembled WGS sequence"/>
</dbReference>
<evidence type="ECO:0000313" key="14">
    <source>
        <dbReference type="Proteomes" id="UP000013378"/>
    </source>
</evidence>
<keyword evidence="9" id="KW-0255">Endonuclease</keyword>
<evidence type="ECO:0000256" key="2">
    <source>
        <dbReference type="ARBA" id="ARBA00001946"/>
    </source>
</evidence>
<dbReference type="AlphaFoldDB" id="R1CTK6"/>
<reference evidence="13 14" key="1">
    <citation type="journal article" date="2015" name="Geomicrobiol. J.">
        <title>Caldisalinibacter kiritimatiensis gen. nov., sp. nov., a moderately thermohalophilic thiosulfate-reducing bacterium from a hypersaline microbial mat.</title>
        <authorList>
            <person name="Ben Hania W."/>
            <person name="Joseph M."/>
            <person name="Fiebig A."/>
            <person name="Bunk B."/>
            <person name="Klenk H.-P."/>
            <person name="Fardeau M.-L."/>
            <person name="Spring S."/>
        </authorList>
    </citation>
    <scope>NUCLEOTIDE SEQUENCE [LARGE SCALE GENOMIC DNA]</scope>
    <source>
        <strain evidence="13 14">L21-TH-D2</strain>
    </source>
</reference>
<comment type="function">
    <text evidence="3">Endonuclease that specifically degrades the RNA of RNA-DNA hybrids.</text>
</comment>
<organism evidence="13 14">
    <name type="scientific">Caldisalinibacter kiritimatiensis</name>
    <dbReference type="NCBI Taxonomy" id="1304284"/>
    <lineage>
        <taxon>Bacteria</taxon>
        <taxon>Bacillati</taxon>
        <taxon>Bacillota</taxon>
        <taxon>Tissierellia</taxon>
        <taxon>Tissierellales</taxon>
        <taxon>Thermohalobacteraceae</taxon>
        <taxon>Caldisalinibacter</taxon>
    </lineage>
</organism>
<dbReference type="OrthoDB" id="9811552at2"/>
<dbReference type="InterPro" id="IPR009027">
    <property type="entry name" value="Ribosomal_bL9/RNase_H1_N"/>
</dbReference>
<proteinExistence type="inferred from homology"/>
<keyword evidence="14" id="KW-1185">Reference proteome</keyword>
<comment type="cofactor">
    <cofactor evidence="2">
        <name>Mg(2+)</name>
        <dbReference type="ChEBI" id="CHEBI:18420"/>
    </cofactor>
</comment>
<dbReference type="SUPFAM" id="SSF53098">
    <property type="entry name" value="Ribonuclease H-like"/>
    <property type="match status" value="1"/>
</dbReference>
<evidence type="ECO:0000256" key="9">
    <source>
        <dbReference type="ARBA" id="ARBA00022759"/>
    </source>
</evidence>
<keyword evidence="7" id="KW-0540">Nuclease</keyword>
<evidence type="ECO:0000256" key="1">
    <source>
        <dbReference type="ARBA" id="ARBA00000077"/>
    </source>
</evidence>
<dbReference type="FunFam" id="3.40.970.10:FF:000002">
    <property type="entry name" value="Ribonuclease H"/>
    <property type="match status" value="1"/>
</dbReference>
<dbReference type="Gene3D" id="3.30.420.10">
    <property type="entry name" value="Ribonuclease H-like superfamily/Ribonuclease H"/>
    <property type="match status" value="1"/>
</dbReference>
<comment type="caution">
    <text evidence="13">The sequence shown here is derived from an EMBL/GenBank/DDBJ whole genome shotgun (WGS) entry which is preliminary data.</text>
</comment>
<dbReference type="PANTHER" id="PTHR10642:SF26">
    <property type="entry name" value="RIBONUCLEASE H1"/>
    <property type="match status" value="1"/>
</dbReference>
<dbReference type="eggNOG" id="COG3341">
    <property type="taxonomic scope" value="Bacteria"/>
</dbReference>
<dbReference type="RefSeq" id="WP_006314941.1">
    <property type="nucleotide sequence ID" value="NZ_ARZA01000212.1"/>
</dbReference>
<dbReference type="PROSITE" id="PS50879">
    <property type="entry name" value="RNASE_H_1"/>
    <property type="match status" value="1"/>
</dbReference>
<dbReference type="GO" id="GO:0003676">
    <property type="term" value="F:nucleic acid binding"/>
    <property type="evidence" value="ECO:0007669"/>
    <property type="project" value="InterPro"/>
</dbReference>
<evidence type="ECO:0000256" key="11">
    <source>
        <dbReference type="ARBA" id="ARBA00022842"/>
    </source>
</evidence>
<dbReference type="GO" id="GO:0046872">
    <property type="term" value="F:metal ion binding"/>
    <property type="evidence" value="ECO:0007669"/>
    <property type="project" value="UniProtKB-KW"/>
</dbReference>
<evidence type="ECO:0000256" key="5">
    <source>
        <dbReference type="ARBA" id="ARBA00012180"/>
    </source>
</evidence>
<dbReference type="GO" id="GO:0043137">
    <property type="term" value="P:DNA replication, removal of RNA primer"/>
    <property type="evidence" value="ECO:0007669"/>
    <property type="project" value="TreeGrafter"/>
</dbReference>
<dbReference type="InterPro" id="IPR050092">
    <property type="entry name" value="RNase_H"/>
</dbReference>
<accession>R1CTK6</accession>
<evidence type="ECO:0000256" key="7">
    <source>
        <dbReference type="ARBA" id="ARBA00022722"/>
    </source>
</evidence>
<evidence type="ECO:0000256" key="10">
    <source>
        <dbReference type="ARBA" id="ARBA00022801"/>
    </source>
</evidence>
<dbReference type="InterPro" id="IPR012337">
    <property type="entry name" value="RNaseH-like_sf"/>
</dbReference>
<dbReference type="PATRIC" id="fig|1304284.3.peg.1913"/>
<keyword evidence="8" id="KW-0479">Metal-binding</keyword>
<evidence type="ECO:0000256" key="8">
    <source>
        <dbReference type="ARBA" id="ARBA00022723"/>
    </source>
</evidence>
<comment type="catalytic activity">
    <reaction evidence="1">
        <text>Endonucleolytic cleavage to 5'-phosphomonoester.</text>
        <dbReference type="EC" id="3.1.26.4"/>
    </reaction>
</comment>